<evidence type="ECO:0000313" key="7">
    <source>
        <dbReference type="Proteomes" id="UP000054359"/>
    </source>
</evidence>
<feature type="region of interest" description="Disordered" evidence="2">
    <location>
        <begin position="757"/>
        <end position="819"/>
    </location>
</feature>
<dbReference type="InterPro" id="IPR005018">
    <property type="entry name" value="DOMON_domain"/>
</dbReference>
<feature type="compositionally biased region" description="Basic and acidic residues" evidence="2">
    <location>
        <begin position="696"/>
        <end position="711"/>
    </location>
</feature>
<feature type="region of interest" description="Disordered" evidence="2">
    <location>
        <begin position="1206"/>
        <end position="1234"/>
    </location>
</feature>
<accession>A0A087TNF0</accession>
<dbReference type="PROSITE" id="PS50836">
    <property type="entry name" value="DOMON"/>
    <property type="match status" value="1"/>
</dbReference>
<dbReference type="OMA" id="FNCEMLN"/>
<feature type="domain" description="DM13" evidence="5">
    <location>
        <begin position="29"/>
        <end position="137"/>
    </location>
</feature>
<evidence type="ECO:0000256" key="2">
    <source>
        <dbReference type="SAM" id="MobiDB-lite"/>
    </source>
</evidence>
<feature type="compositionally biased region" description="Polar residues" evidence="2">
    <location>
        <begin position="1623"/>
        <end position="1637"/>
    </location>
</feature>
<keyword evidence="1" id="KW-0677">Repeat</keyword>
<dbReference type="Pfam" id="PF03351">
    <property type="entry name" value="DOMON"/>
    <property type="match status" value="1"/>
</dbReference>
<feature type="compositionally biased region" description="Basic and acidic residues" evidence="2">
    <location>
        <begin position="1576"/>
        <end position="1596"/>
    </location>
</feature>
<dbReference type="CDD" id="cd09631">
    <property type="entry name" value="DOMON_DOH"/>
    <property type="match status" value="1"/>
</dbReference>
<dbReference type="InterPro" id="IPR019545">
    <property type="entry name" value="DM13_domain"/>
</dbReference>
<dbReference type="Proteomes" id="UP000054359">
    <property type="component" value="Unassembled WGS sequence"/>
</dbReference>
<feature type="domain" description="DM13" evidence="5">
    <location>
        <begin position="144"/>
        <end position="253"/>
    </location>
</feature>
<dbReference type="OrthoDB" id="2448405at2759"/>
<keyword evidence="7" id="KW-1185">Reference proteome</keyword>
<feature type="non-terminal residue" evidence="6">
    <location>
        <position position="1716"/>
    </location>
</feature>
<feature type="signal peptide" evidence="3">
    <location>
        <begin position="1"/>
        <end position="22"/>
    </location>
</feature>
<evidence type="ECO:0000259" key="5">
    <source>
        <dbReference type="PROSITE" id="PS51549"/>
    </source>
</evidence>
<feature type="compositionally biased region" description="Basic and acidic residues" evidence="2">
    <location>
        <begin position="757"/>
        <end position="771"/>
    </location>
</feature>
<feature type="region of interest" description="Disordered" evidence="2">
    <location>
        <begin position="655"/>
        <end position="711"/>
    </location>
</feature>
<feature type="chain" id="PRO_5001829838" evidence="3">
    <location>
        <begin position="23"/>
        <end position="1716"/>
    </location>
</feature>
<feature type="domain" description="DOMON" evidence="4">
    <location>
        <begin position="285"/>
        <end position="417"/>
    </location>
</feature>
<evidence type="ECO:0000256" key="1">
    <source>
        <dbReference type="ARBA" id="ARBA00022737"/>
    </source>
</evidence>
<evidence type="ECO:0000313" key="6">
    <source>
        <dbReference type="EMBL" id="KFM66639.1"/>
    </source>
</evidence>
<feature type="region of interest" description="Disordered" evidence="2">
    <location>
        <begin position="1572"/>
        <end position="1596"/>
    </location>
</feature>
<dbReference type="SMART" id="SM00686">
    <property type="entry name" value="DM13"/>
    <property type="match status" value="2"/>
</dbReference>
<evidence type="ECO:0000259" key="4">
    <source>
        <dbReference type="PROSITE" id="PS50836"/>
    </source>
</evidence>
<feature type="region of interest" description="Disordered" evidence="2">
    <location>
        <begin position="1047"/>
        <end position="1075"/>
    </location>
</feature>
<dbReference type="InterPro" id="IPR045266">
    <property type="entry name" value="DOH_DOMON"/>
</dbReference>
<evidence type="ECO:0000256" key="3">
    <source>
        <dbReference type="SAM" id="SignalP"/>
    </source>
</evidence>
<dbReference type="EMBL" id="KK116039">
    <property type="protein sequence ID" value="KFM66639.1"/>
    <property type="molecule type" value="Genomic_DNA"/>
</dbReference>
<dbReference type="Pfam" id="PF10517">
    <property type="entry name" value="DM13"/>
    <property type="match status" value="2"/>
</dbReference>
<organism evidence="6 7">
    <name type="scientific">Stegodyphus mimosarum</name>
    <name type="common">African social velvet spider</name>
    <dbReference type="NCBI Taxonomy" id="407821"/>
    <lineage>
        <taxon>Eukaryota</taxon>
        <taxon>Metazoa</taxon>
        <taxon>Ecdysozoa</taxon>
        <taxon>Arthropoda</taxon>
        <taxon>Chelicerata</taxon>
        <taxon>Arachnida</taxon>
        <taxon>Araneae</taxon>
        <taxon>Araneomorphae</taxon>
        <taxon>Entelegynae</taxon>
        <taxon>Eresoidea</taxon>
        <taxon>Eresidae</taxon>
        <taxon>Stegodyphus</taxon>
    </lineage>
</organism>
<keyword evidence="3" id="KW-0732">Signal</keyword>
<dbReference type="PANTHER" id="PTHR24036:SF5">
    <property type="entry name" value="THROMBOMODULIN"/>
    <property type="match status" value="1"/>
</dbReference>
<dbReference type="PROSITE" id="PS51549">
    <property type="entry name" value="DM13"/>
    <property type="match status" value="2"/>
</dbReference>
<dbReference type="PANTHER" id="PTHR24036">
    <property type="entry name" value="SKELETOR-RELATED"/>
    <property type="match status" value="1"/>
</dbReference>
<proteinExistence type="predicted"/>
<gene>
    <name evidence="6" type="ORF">X975_25724</name>
</gene>
<feature type="compositionally biased region" description="Polar residues" evidence="2">
    <location>
        <begin position="1207"/>
        <end position="1222"/>
    </location>
</feature>
<dbReference type="SMART" id="SM00664">
    <property type="entry name" value="DoH"/>
    <property type="match status" value="1"/>
</dbReference>
<feature type="region of interest" description="Disordered" evidence="2">
    <location>
        <begin position="1283"/>
        <end position="1316"/>
    </location>
</feature>
<feature type="compositionally biased region" description="Basic and acidic residues" evidence="2">
    <location>
        <begin position="664"/>
        <end position="679"/>
    </location>
</feature>
<protein>
    <submittedName>
        <fullName evidence="6">Protein Skeletor, isoforms D/E</fullName>
    </submittedName>
</protein>
<reference evidence="6 7" key="1">
    <citation type="submission" date="2013-11" db="EMBL/GenBank/DDBJ databases">
        <title>Genome sequencing of Stegodyphus mimosarum.</title>
        <authorList>
            <person name="Bechsgaard J."/>
        </authorList>
    </citation>
    <scope>NUCLEOTIDE SEQUENCE [LARGE SCALE GENOMIC DNA]</scope>
</reference>
<name>A0A087TNF0_STEMI</name>
<dbReference type="InterPro" id="IPR052126">
    <property type="entry name" value="Spindle_Org/Thrombomodulin"/>
</dbReference>
<feature type="region of interest" description="Disordered" evidence="2">
    <location>
        <begin position="1623"/>
        <end position="1667"/>
    </location>
</feature>
<sequence>MALLRIAGSALLLFCVTGIVSSAAAPYYGTRVGKFSTHLHDVRGEVYAVDEKTLFIKGFNYDGKGPDAIFWAGSSIRPDDTGFIVPRHNATSEEPLASFSNEDVILRVPDGKSIDDIHWLSVWSRMHATSFGSIIFPRNLILPRPFVIGSLTNTKNGVSSGDILILDTQTFLVPDFSYDGNRKGVFWWLSRGMQPNLGGLRLFEENSRDGPLQQHNNQIVVVTLPDGYSVLDYDLLSVFNTIDADDYGSIQIPKDIRVPPSPRVLGLIPRNNKKKFNCEMLNDNLGLEVRWLIDGEDIILHLVGKIREFEYMALGLSKDDTETRFDSADAVVAWLGSDGNGHAVDYFLENTEKCENGHGMCPDVVHQGSRDNLELLGAVEIGDTKIVTLKRPLKADDQTYDQTIYTDGPQAILWAVGPLSENGLTGPPQLRSRGNLLLDFGRAPNWNCPPPEVEIASSAENKRKVSEIHCPSDRLFQAQLGPSSRSGVKKEWFINGLPTPELTIQRGNTYTFVVEGGKNPLYITSSNEGGLYQDILQGRQTSEMMYAGVQQDIATGFYLPTAEGKLCEWSVSDVDPEQSVSSTFSDSLSALVLRCEPGESGQLIWTPNSETPDTVYYQSFTGKHLGGRIRVVDFCEETNPHNYVQNEFHERKEYSGIKGHKLKPGLEREGAASSEREYDNSQPKGSSGAHFGTGNRDPEGRERFNSQSEKRIDYFDERYKDGGITSEILNDQSTNKNTEKEVHSADFGHVISFTEDTVHPHDESERSDTDVPNHSGVEGSVSRNKITVNTDTSPDVSSFKSPSVQSPDSGSPIPQQLPGFRPQFEGGFVPLVLNPVKDKQSSSPKEFVVPAPHMQRPPRPFLFNESIPFHGTFKPGVPDFSGFDISHYTNLESSQPQNHVADNVPLSSIPKLQSIQRPSSPSRGLPPQLFHGQKDAQQMAHLFGYGQRQQNPNFRVQHQIAPVQLPRKMHPNIPLENQGDELAQVSSQRVQIALQTPAHDKGKIGRMPNLQIMHINEHKRQHGLQPNKVTHQQPIQRRPDFVEGGEIAGNNQRKKPSDGNPFMPPLGSNINNRPEQQRIPPVMQAGRFQRPFNFRRPLPPNNRVINDIQQSNTHLSHANIPINDIKQGNRLFPSNTLIDMQHSNRLQRRPPLGQPRHPKPFMQGPFTDAVQHFPSQQKPVLFHQAKQSNANIRVVDSMSDIKFITGEESQPNSHLRNPNKNSVIRPEASESTEDIDFSTSEIKNENPLFNPNLAQQNNKNVHPSLTFLHQLPIINQNAHVQDTRPHSVSEPFFSNNSNKVNAEKLPEPSPRPETQTIEETLSPTENIPKDITSSDINKEAHISKERDNTDIIPTELSSPDHHQKEYFVTEVPEFHDNKETGKAETILTDKKNDAIQLELHPSDFENVDLESQQDSNFSQSDSSAVEPIKEEIGSYEEIEHDVSDSDAYSALPEIEYIDYDVPFGARLKSPGSSSSKVKPVYTAAQRPAELEPIYIAPQRHSELKPIYDVPRRPTQPKPTYPVPQIPMQFRRKSQTVLVPSKNKLEELPISFSTLPPTQIPDERRFNSYHQISADFPSDHPKNDYVEEKDNKGSHSEEHLTIFIKDNSSFSDSRLYYQSKNNYSAGESSFSDNSNNPSLPIYAGRKNILPNSSNSSSTPPPITPGTLENITLPENILQKTPSHDNGTDYSILNHVLSLIGGEPQHSKPSPRDSDSEK</sequence>
<feature type="compositionally biased region" description="Polar residues" evidence="2">
    <location>
        <begin position="781"/>
        <end position="814"/>
    </location>
</feature>